<comment type="caution">
    <text evidence="4">The sequence shown here is derived from an EMBL/GenBank/DDBJ whole genome shotgun (WGS) entry which is preliminary data.</text>
</comment>
<evidence type="ECO:0000256" key="2">
    <source>
        <dbReference type="SAM" id="Phobius"/>
    </source>
</evidence>
<keyword evidence="2" id="KW-0472">Membrane</keyword>
<proteinExistence type="predicted"/>
<gene>
    <name evidence="4" type="ORF">OFUS_LOCUS20991</name>
</gene>
<dbReference type="Proteomes" id="UP000749559">
    <property type="component" value="Unassembled WGS sequence"/>
</dbReference>
<evidence type="ECO:0000256" key="3">
    <source>
        <dbReference type="SAM" id="SignalP"/>
    </source>
</evidence>
<keyword evidence="2" id="KW-0812">Transmembrane</keyword>
<feature type="region of interest" description="Disordered" evidence="1">
    <location>
        <begin position="84"/>
        <end position="154"/>
    </location>
</feature>
<dbReference type="EMBL" id="CAIIXF020000010">
    <property type="protein sequence ID" value="CAH1796601.1"/>
    <property type="molecule type" value="Genomic_DNA"/>
</dbReference>
<evidence type="ECO:0000313" key="5">
    <source>
        <dbReference type="Proteomes" id="UP000749559"/>
    </source>
</evidence>
<organism evidence="4 5">
    <name type="scientific">Owenia fusiformis</name>
    <name type="common">Polychaete worm</name>
    <dbReference type="NCBI Taxonomy" id="6347"/>
    <lineage>
        <taxon>Eukaryota</taxon>
        <taxon>Metazoa</taxon>
        <taxon>Spiralia</taxon>
        <taxon>Lophotrochozoa</taxon>
        <taxon>Annelida</taxon>
        <taxon>Polychaeta</taxon>
        <taxon>Sedentaria</taxon>
        <taxon>Canalipalpata</taxon>
        <taxon>Sabellida</taxon>
        <taxon>Oweniida</taxon>
        <taxon>Oweniidae</taxon>
        <taxon>Owenia</taxon>
    </lineage>
</organism>
<evidence type="ECO:0000313" key="4">
    <source>
        <dbReference type="EMBL" id="CAH1796601.1"/>
    </source>
</evidence>
<accession>A0A8J1TXU5</accession>
<keyword evidence="2" id="KW-1133">Transmembrane helix</keyword>
<protein>
    <submittedName>
        <fullName evidence="4">Uncharacterized protein</fullName>
    </submittedName>
</protein>
<sequence length="276" mass="29846">ILGLILFCAISVGAVPTSAQKSYWVTKCGKFDCDMQDHYCEPRVGQCEKCIEACSESIIAERESYKIQCYRICPVFMRDQEYKRRTPTSSSSTTTISSTNTPISSTNTPISSTNTPISSTNTPISSTNTPISSTNTPISSTNTPIFSTNTPISSTNTPITTSAALSRSSKNSSLIIVAVVAAACGMITTIAVVVTIQNRSHIMDKIKCLMSRGTNGKDDNLQTEGQGDISYDEESAAVEQDPLMTQNGNVVRVHVPTIDTSTIWDSHLDIFKETTL</sequence>
<dbReference type="AlphaFoldDB" id="A0A8J1TXU5"/>
<name>A0A8J1TXU5_OWEFU</name>
<feature type="signal peptide" evidence="3">
    <location>
        <begin position="1"/>
        <end position="19"/>
    </location>
</feature>
<reference evidence="4" key="1">
    <citation type="submission" date="2022-03" db="EMBL/GenBank/DDBJ databases">
        <authorList>
            <person name="Martin C."/>
        </authorList>
    </citation>
    <scope>NUCLEOTIDE SEQUENCE</scope>
</reference>
<evidence type="ECO:0000256" key="1">
    <source>
        <dbReference type="SAM" id="MobiDB-lite"/>
    </source>
</evidence>
<feature type="compositionally biased region" description="Low complexity" evidence="1">
    <location>
        <begin position="87"/>
        <end position="154"/>
    </location>
</feature>
<feature type="transmembrane region" description="Helical" evidence="2">
    <location>
        <begin position="174"/>
        <end position="196"/>
    </location>
</feature>
<feature type="non-terminal residue" evidence="4">
    <location>
        <position position="276"/>
    </location>
</feature>
<feature type="chain" id="PRO_5043714380" evidence="3">
    <location>
        <begin position="20"/>
        <end position="276"/>
    </location>
</feature>
<keyword evidence="3" id="KW-0732">Signal</keyword>
<keyword evidence="5" id="KW-1185">Reference proteome</keyword>